<dbReference type="Proteomes" id="UP000657592">
    <property type="component" value="Unassembled WGS sequence"/>
</dbReference>
<reference evidence="1" key="1">
    <citation type="journal article" date="2014" name="Int. J. Syst. Evol. Microbiol.">
        <title>Complete genome sequence of Corynebacterium casei LMG S-19264T (=DSM 44701T), isolated from a smear-ripened cheese.</title>
        <authorList>
            <consortium name="US DOE Joint Genome Institute (JGI-PGF)"/>
            <person name="Walter F."/>
            <person name="Albersmeier A."/>
            <person name="Kalinowski J."/>
            <person name="Ruckert C."/>
        </authorList>
    </citation>
    <scope>NUCLEOTIDE SEQUENCE</scope>
    <source>
        <strain evidence="1">CGMCC 1.15794</strain>
    </source>
</reference>
<organism evidence="1 2">
    <name type="scientific">Microbacterium album</name>
    <dbReference type="NCBI Taxonomy" id="2053191"/>
    <lineage>
        <taxon>Bacteria</taxon>
        <taxon>Bacillati</taxon>
        <taxon>Actinomycetota</taxon>
        <taxon>Actinomycetes</taxon>
        <taxon>Micrococcales</taxon>
        <taxon>Microbacteriaceae</taxon>
        <taxon>Microbacterium</taxon>
    </lineage>
</organism>
<evidence type="ECO:0000313" key="2">
    <source>
        <dbReference type="Proteomes" id="UP000657592"/>
    </source>
</evidence>
<accession>A0A917ICJ9</accession>
<gene>
    <name evidence="1" type="ORF">GCM10010921_01070</name>
</gene>
<sequence>MSAADDVFEEHLGVLELSALRADPSEPLFDDLGTARFIAVKHEPYLGEAHADALAGLDDAEATDVLLGVDPMARWGAIRDDHAHIVPVPQHVGVDADASRSLTDLHRCASFSLDFR</sequence>
<keyword evidence="2" id="KW-1185">Reference proteome</keyword>
<name>A0A917ICJ9_9MICO</name>
<reference evidence="1" key="2">
    <citation type="submission" date="2020-09" db="EMBL/GenBank/DDBJ databases">
        <authorList>
            <person name="Sun Q."/>
            <person name="Zhou Y."/>
        </authorList>
    </citation>
    <scope>NUCLEOTIDE SEQUENCE</scope>
    <source>
        <strain evidence="1">CGMCC 1.15794</strain>
    </source>
</reference>
<proteinExistence type="predicted"/>
<comment type="caution">
    <text evidence="1">The sequence shown here is derived from an EMBL/GenBank/DDBJ whole genome shotgun (WGS) entry which is preliminary data.</text>
</comment>
<evidence type="ECO:0000313" key="1">
    <source>
        <dbReference type="EMBL" id="GGH33821.1"/>
    </source>
</evidence>
<protein>
    <submittedName>
        <fullName evidence="1">Uncharacterized protein</fullName>
    </submittedName>
</protein>
<dbReference type="AlphaFoldDB" id="A0A917ICJ9"/>
<dbReference type="EMBL" id="BMJY01000001">
    <property type="protein sequence ID" value="GGH33821.1"/>
    <property type="molecule type" value="Genomic_DNA"/>
</dbReference>